<keyword evidence="1" id="KW-1133">Transmembrane helix</keyword>
<dbReference type="EMBL" id="PZQS01000003">
    <property type="protein sequence ID" value="PVD34017.1"/>
    <property type="molecule type" value="Genomic_DNA"/>
</dbReference>
<accession>A0A2T7PKV8</accession>
<dbReference type="Proteomes" id="UP000245119">
    <property type="component" value="Linkage Group LG3"/>
</dbReference>
<evidence type="ECO:0000313" key="3">
    <source>
        <dbReference type="Proteomes" id="UP000245119"/>
    </source>
</evidence>
<dbReference type="AlphaFoldDB" id="A0A2T7PKV8"/>
<protein>
    <submittedName>
        <fullName evidence="2">Uncharacterized protein</fullName>
    </submittedName>
</protein>
<evidence type="ECO:0000256" key="1">
    <source>
        <dbReference type="SAM" id="Phobius"/>
    </source>
</evidence>
<dbReference type="PANTHER" id="PTHR33604:SF3">
    <property type="entry name" value="OSJNBA0004B13.7 PROTEIN"/>
    <property type="match status" value="1"/>
</dbReference>
<sequence>MRLAKKALLLWSTAGVVVVIILLLWIKRNPQPEDRKSSLRLRYQSGQHGSPIQHEGPADRLILPKPEFDDVSLNSSHRPRPLLRLLVLTFDRARSLARCLESLNAAEYDGRQVVLDIFLDRARDGHVHNATLAVARNFSFKHGHSQVHVHSRHVGIYGQWLGTWRVPADNESEIAVFLEDDISVSPFFARWLWRVHAKYDVYPAVNGYALQGESIRHAINSEETLLEGPPGESVFLYPVLGTWGFSPNAAPWRRFIQWYQEVSRQPKFIPHVPGLKPSLWYRQFLKEGREDSMWSMWHIYHSYQNHLYTLYPNLPERQGLSHNWKEPGMHFSSDVAKEKSRVNLMTVWREEDLRLPESPVILDANGHIVGKLSPPPLY</sequence>
<evidence type="ECO:0000313" key="2">
    <source>
        <dbReference type="EMBL" id="PVD34017.1"/>
    </source>
</evidence>
<dbReference type="InterPro" id="IPR029044">
    <property type="entry name" value="Nucleotide-diphossugar_trans"/>
</dbReference>
<organism evidence="2 3">
    <name type="scientific">Pomacea canaliculata</name>
    <name type="common">Golden apple snail</name>
    <dbReference type="NCBI Taxonomy" id="400727"/>
    <lineage>
        <taxon>Eukaryota</taxon>
        <taxon>Metazoa</taxon>
        <taxon>Spiralia</taxon>
        <taxon>Lophotrochozoa</taxon>
        <taxon>Mollusca</taxon>
        <taxon>Gastropoda</taxon>
        <taxon>Caenogastropoda</taxon>
        <taxon>Architaenioglossa</taxon>
        <taxon>Ampullarioidea</taxon>
        <taxon>Ampullariidae</taxon>
        <taxon>Pomacea</taxon>
    </lineage>
</organism>
<keyword evidence="1" id="KW-0812">Transmembrane</keyword>
<dbReference type="Gene3D" id="3.90.550.10">
    <property type="entry name" value="Spore Coat Polysaccharide Biosynthesis Protein SpsA, Chain A"/>
    <property type="match status" value="1"/>
</dbReference>
<gene>
    <name evidence="2" type="ORF">C0Q70_05279</name>
</gene>
<comment type="caution">
    <text evidence="2">The sequence shown here is derived from an EMBL/GenBank/DDBJ whole genome shotgun (WGS) entry which is preliminary data.</text>
</comment>
<dbReference type="SUPFAM" id="SSF53448">
    <property type="entry name" value="Nucleotide-diphospho-sugar transferases"/>
    <property type="match status" value="1"/>
</dbReference>
<dbReference type="OMA" id="YPAVNGY"/>
<feature type="transmembrane region" description="Helical" evidence="1">
    <location>
        <begin position="7"/>
        <end position="26"/>
    </location>
</feature>
<keyword evidence="1" id="KW-0472">Membrane</keyword>
<dbReference type="OrthoDB" id="2020070at2759"/>
<keyword evidence="3" id="KW-1185">Reference proteome</keyword>
<name>A0A2T7PKV8_POMCA</name>
<reference evidence="2 3" key="1">
    <citation type="submission" date="2018-04" db="EMBL/GenBank/DDBJ databases">
        <title>The genome of golden apple snail Pomacea canaliculata provides insight into stress tolerance and invasive adaptation.</title>
        <authorList>
            <person name="Liu C."/>
            <person name="Liu B."/>
            <person name="Ren Y."/>
            <person name="Zhang Y."/>
            <person name="Wang H."/>
            <person name="Li S."/>
            <person name="Jiang F."/>
            <person name="Yin L."/>
            <person name="Zhang G."/>
            <person name="Qian W."/>
            <person name="Fan W."/>
        </authorList>
    </citation>
    <scope>NUCLEOTIDE SEQUENCE [LARGE SCALE GENOMIC DNA]</scope>
    <source>
        <strain evidence="2">SZHN2017</strain>
        <tissue evidence="2">Muscle</tissue>
    </source>
</reference>
<proteinExistence type="predicted"/>
<dbReference type="CDD" id="cd00761">
    <property type="entry name" value="Glyco_tranf_GTA_type"/>
    <property type="match status" value="1"/>
</dbReference>
<dbReference type="PANTHER" id="PTHR33604">
    <property type="entry name" value="OSJNBA0004B13.7 PROTEIN"/>
    <property type="match status" value="1"/>
</dbReference>